<dbReference type="Proteomes" id="UP000547973">
    <property type="component" value="Unassembled WGS sequence"/>
</dbReference>
<evidence type="ECO:0000313" key="2">
    <source>
        <dbReference type="EMBL" id="NYI40919.1"/>
    </source>
</evidence>
<gene>
    <name evidence="2" type="ORF">BKA03_001038</name>
</gene>
<dbReference type="OrthoDB" id="3253043at2"/>
<dbReference type="PROSITE" id="PS50902">
    <property type="entry name" value="FLAVODOXIN_LIKE"/>
    <property type="match status" value="1"/>
</dbReference>
<keyword evidence="3" id="KW-1185">Reference proteome</keyword>
<dbReference type="GO" id="GO:0010181">
    <property type="term" value="F:FMN binding"/>
    <property type="evidence" value="ECO:0007669"/>
    <property type="project" value="InterPro"/>
</dbReference>
<dbReference type="AlphaFoldDB" id="A0A7Z0CHK3"/>
<dbReference type="RefSeq" id="WP_062075893.1">
    <property type="nucleotide sequence ID" value="NZ_BBRC01000014.1"/>
</dbReference>
<dbReference type="PROSITE" id="PS00201">
    <property type="entry name" value="FLAVODOXIN"/>
    <property type="match status" value="1"/>
</dbReference>
<sequence length="173" mass="18134">MNALVVYESLWGNTAAIAHAIAEGIGPNTRVAHTGEIDPAEAATVDLLVVGAPVHAFGLPTSGTKASVATRRVAPGDLEPELDQPPVRDWLARIQSGTGIAAAFDTRVRGPLGRGGASKIEKLLESKGFRVAHVSQGFLIANEKNPKSAASMLREGEIERARQWGAELAVLAL</sequence>
<name>A0A7Z0CHK3_9MICO</name>
<protein>
    <recommendedName>
        <fullName evidence="1">Flavodoxin-like domain-containing protein</fullName>
    </recommendedName>
</protein>
<dbReference type="InterPro" id="IPR001226">
    <property type="entry name" value="Flavodoxin_CS"/>
</dbReference>
<evidence type="ECO:0000259" key="1">
    <source>
        <dbReference type="PROSITE" id="PS50902"/>
    </source>
</evidence>
<dbReference type="Gene3D" id="3.40.50.360">
    <property type="match status" value="1"/>
</dbReference>
<dbReference type="InterPro" id="IPR008254">
    <property type="entry name" value="Flavodoxin/NO_synth"/>
</dbReference>
<organism evidence="2 3">
    <name type="scientific">Demequina lutea</name>
    <dbReference type="NCBI Taxonomy" id="431489"/>
    <lineage>
        <taxon>Bacteria</taxon>
        <taxon>Bacillati</taxon>
        <taxon>Actinomycetota</taxon>
        <taxon>Actinomycetes</taxon>
        <taxon>Micrococcales</taxon>
        <taxon>Demequinaceae</taxon>
        <taxon>Demequina</taxon>
    </lineage>
</organism>
<comment type="caution">
    <text evidence="2">The sequence shown here is derived from an EMBL/GenBank/DDBJ whole genome shotgun (WGS) entry which is preliminary data.</text>
</comment>
<reference evidence="2 3" key="1">
    <citation type="submission" date="2020-07" db="EMBL/GenBank/DDBJ databases">
        <title>Sequencing the genomes of 1000 actinobacteria strains.</title>
        <authorList>
            <person name="Klenk H.-P."/>
        </authorList>
    </citation>
    <scope>NUCLEOTIDE SEQUENCE [LARGE SCALE GENOMIC DNA]</scope>
    <source>
        <strain evidence="2 3">DSM 19970</strain>
    </source>
</reference>
<proteinExistence type="predicted"/>
<dbReference type="GO" id="GO:0009055">
    <property type="term" value="F:electron transfer activity"/>
    <property type="evidence" value="ECO:0007669"/>
    <property type="project" value="InterPro"/>
</dbReference>
<dbReference type="InterPro" id="IPR029039">
    <property type="entry name" value="Flavoprotein-like_sf"/>
</dbReference>
<dbReference type="EMBL" id="JACBZO010000001">
    <property type="protein sequence ID" value="NYI40919.1"/>
    <property type="molecule type" value="Genomic_DNA"/>
</dbReference>
<evidence type="ECO:0000313" key="3">
    <source>
        <dbReference type="Proteomes" id="UP000547973"/>
    </source>
</evidence>
<dbReference type="SUPFAM" id="SSF52218">
    <property type="entry name" value="Flavoproteins"/>
    <property type="match status" value="1"/>
</dbReference>
<feature type="domain" description="Flavodoxin-like" evidence="1">
    <location>
        <begin position="3"/>
        <end position="169"/>
    </location>
</feature>
<accession>A0A7Z0CHK3</accession>